<feature type="repeat" description="ANK" evidence="3">
    <location>
        <begin position="1"/>
        <end position="27"/>
    </location>
</feature>
<keyword evidence="2 3" id="KW-0040">ANK repeat</keyword>
<evidence type="ECO:0000256" key="3">
    <source>
        <dbReference type="PROSITE-ProRule" id="PRU00023"/>
    </source>
</evidence>
<dbReference type="Gene3D" id="1.25.40.20">
    <property type="entry name" value="Ankyrin repeat-containing domain"/>
    <property type="match status" value="1"/>
</dbReference>
<dbReference type="RefSeq" id="XP_035347818.1">
    <property type="nucleotide sequence ID" value="XM_035491925.1"/>
</dbReference>
<gene>
    <name evidence="4" type="ORF">TRUGW13939_08796</name>
</gene>
<evidence type="ECO:0000256" key="2">
    <source>
        <dbReference type="ARBA" id="ARBA00023043"/>
    </source>
</evidence>
<dbReference type="GO" id="GO:0004842">
    <property type="term" value="F:ubiquitin-protein transferase activity"/>
    <property type="evidence" value="ECO:0007669"/>
    <property type="project" value="TreeGrafter"/>
</dbReference>
<dbReference type="SUPFAM" id="SSF48403">
    <property type="entry name" value="Ankyrin repeat"/>
    <property type="match status" value="1"/>
</dbReference>
<keyword evidence="1" id="KW-0677">Repeat</keyword>
<dbReference type="EMBL" id="CP055902">
    <property type="protein sequence ID" value="QKX61644.1"/>
    <property type="molecule type" value="Genomic_DNA"/>
</dbReference>
<dbReference type="GO" id="GO:0085020">
    <property type="term" value="P:protein K6-linked ubiquitination"/>
    <property type="evidence" value="ECO:0007669"/>
    <property type="project" value="TreeGrafter"/>
</dbReference>
<proteinExistence type="predicted"/>
<dbReference type="PROSITE" id="PS50088">
    <property type="entry name" value="ANK_REPEAT"/>
    <property type="match status" value="1"/>
</dbReference>
<evidence type="ECO:0000256" key="1">
    <source>
        <dbReference type="ARBA" id="ARBA00022737"/>
    </source>
</evidence>
<sequence length="178" mass="19540">MWAAEWDAPRVVDILLQHGADVNVRDKLGWMALFWAAKGRAPLVLEVLLQAGADRTVRDTNGLSALLVAETKGTKHAQRMTIVMRRPVFLFPWQDSSLLKLTGLEKTIFTIDWDVKEGWDWARPSCIMFNEVAWPVNTGPLVERPLEGEAGPDPVALGYAGLLDTQGFAAGVTSTLGA</sequence>
<dbReference type="AlphaFoldDB" id="A0A7H8R5I1"/>
<accession>A0A7H8R5I1</accession>
<dbReference type="InterPro" id="IPR036770">
    <property type="entry name" value="Ankyrin_rpt-contain_sf"/>
</dbReference>
<dbReference type="OrthoDB" id="4772757at2759"/>
<dbReference type="Pfam" id="PF12796">
    <property type="entry name" value="Ank_2"/>
    <property type="match status" value="1"/>
</dbReference>
<keyword evidence="5" id="KW-1185">Reference proteome</keyword>
<name>A0A7H8R5I1_TALRU</name>
<evidence type="ECO:0000313" key="4">
    <source>
        <dbReference type="EMBL" id="QKX61644.1"/>
    </source>
</evidence>
<protein>
    <submittedName>
        <fullName evidence="4">Uncharacterized protein</fullName>
    </submittedName>
</protein>
<dbReference type="KEGG" id="trg:TRUGW13939_08796"/>
<evidence type="ECO:0000313" key="5">
    <source>
        <dbReference type="Proteomes" id="UP000509510"/>
    </source>
</evidence>
<organism evidence="4 5">
    <name type="scientific">Talaromyces rugulosus</name>
    <name type="common">Penicillium rugulosum</name>
    <dbReference type="NCBI Taxonomy" id="121627"/>
    <lineage>
        <taxon>Eukaryota</taxon>
        <taxon>Fungi</taxon>
        <taxon>Dikarya</taxon>
        <taxon>Ascomycota</taxon>
        <taxon>Pezizomycotina</taxon>
        <taxon>Eurotiomycetes</taxon>
        <taxon>Eurotiomycetidae</taxon>
        <taxon>Eurotiales</taxon>
        <taxon>Trichocomaceae</taxon>
        <taxon>Talaromyces</taxon>
        <taxon>Talaromyces sect. Islandici</taxon>
    </lineage>
</organism>
<dbReference type="InterPro" id="IPR002110">
    <property type="entry name" value="Ankyrin_rpt"/>
</dbReference>
<dbReference type="Proteomes" id="UP000509510">
    <property type="component" value="Chromosome V"/>
</dbReference>
<dbReference type="GeneID" id="55996284"/>
<reference evidence="5" key="1">
    <citation type="submission" date="2020-06" db="EMBL/GenBank/DDBJ databases">
        <title>A chromosome-scale genome assembly of Talaromyces rugulosus W13939.</title>
        <authorList>
            <person name="Wang B."/>
            <person name="Guo L."/>
            <person name="Ye K."/>
            <person name="Wang L."/>
        </authorList>
    </citation>
    <scope>NUCLEOTIDE SEQUENCE [LARGE SCALE GENOMIC DNA]</scope>
    <source>
        <strain evidence="5">W13939</strain>
    </source>
</reference>
<dbReference type="PANTHER" id="PTHR24171">
    <property type="entry name" value="ANKYRIN REPEAT DOMAIN-CONTAINING PROTEIN 39-RELATED"/>
    <property type="match status" value="1"/>
</dbReference>
<dbReference type="PANTHER" id="PTHR24171:SF8">
    <property type="entry name" value="BRCA1-ASSOCIATED RING DOMAIN PROTEIN 1"/>
    <property type="match status" value="1"/>
</dbReference>